<accession>A0A830BYM9</accession>
<dbReference type="PANTHER" id="PTHR46038:SF12">
    <property type="entry name" value="OS03G0731800 PROTEIN"/>
    <property type="match status" value="1"/>
</dbReference>
<dbReference type="Proteomes" id="UP000653305">
    <property type="component" value="Unassembled WGS sequence"/>
</dbReference>
<protein>
    <submittedName>
        <fullName evidence="2">Uncharacterized protein at1g28695</fullName>
    </submittedName>
</protein>
<dbReference type="InterPro" id="IPR005069">
    <property type="entry name" value="Nucl-diP-sugar_transferase"/>
</dbReference>
<dbReference type="EMBL" id="BMAC01000233">
    <property type="protein sequence ID" value="GFP91022.1"/>
    <property type="molecule type" value="Genomic_DNA"/>
</dbReference>
<sequence>MLHLCDSRNIYTHKKDELQIALEKASTANKTLTIAVVNKAYVESDEYPAMFDLFLEGFWAGEGTRPLLGQLLVVSMDQAAHERCEFRRLNCYRLAGDGGGGDDFAGEKDTDVLWLRNPFTILSYNQTLDLQISTDIFNGNPTSNENPINTGFYFIRSNKKTVSLFQTWYDMRTNATGMKEQDVLVSLVRGGVFEKLGLNTRFLDTLYFSGFCKDSRDVNQVATVHANCCRSIKAKVADLKMVLRDWNMFKSKDNVSTSDSQNGTNNFQWSKHTSCMDSWHK</sequence>
<dbReference type="PANTHER" id="PTHR46038">
    <property type="entry name" value="EXPRESSED PROTEIN-RELATED"/>
    <property type="match status" value="1"/>
</dbReference>
<name>A0A830BYM9_9LAMI</name>
<comment type="caution">
    <text evidence="2">The sequence shown here is derived from an EMBL/GenBank/DDBJ whole genome shotgun (WGS) entry which is preliminary data.</text>
</comment>
<gene>
    <name evidence="2" type="ORF">PHJA_001246200</name>
</gene>
<evidence type="ECO:0000259" key="1">
    <source>
        <dbReference type="Pfam" id="PF03407"/>
    </source>
</evidence>
<feature type="domain" description="Nucleotide-diphospho-sugar transferase" evidence="1">
    <location>
        <begin position="109"/>
        <end position="239"/>
    </location>
</feature>
<evidence type="ECO:0000313" key="3">
    <source>
        <dbReference type="Proteomes" id="UP000653305"/>
    </source>
</evidence>
<proteinExistence type="predicted"/>
<dbReference type="InterPro" id="IPR044821">
    <property type="entry name" value="At1g28695/At4g15970-like"/>
</dbReference>
<reference evidence="2" key="1">
    <citation type="submission" date="2020-07" db="EMBL/GenBank/DDBJ databases">
        <title>Ethylene signaling mediates host invasion by parasitic plants.</title>
        <authorList>
            <person name="Yoshida S."/>
        </authorList>
    </citation>
    <scope>NUCLEOTIDE SEQUENCE</scope>
    <source>
        <strain evidence="2">Okayama</strain>
    </source>
</reference>
<dbReference type="Pfam" id="PF03407">
    <property type="entry name" value="Nucleotid_trans"/>
    <property type="match status" value="1"/>
</dbReference>
<keyword evidence="3" id="KW-1185">Reference proteome</keyword>
<organism evidence="2 3">
    <name type="scientific">Phtheirospermum japonicum</name>
    <dbReference type="NCBI Taxonomy" id="374723"/>
    <lineage>
        <taxon>Eukaryota</taxon>
        <taxon>Viridiplantae</taxon>
        <taxon>Streptophyta</taxon>
        <taxon>Embryophyta</taxon>
        <taxon>Tracheophyta</taxon>
        <taxon>Spermatophyta</taxon>
        <taxon>Magnoliopsida</taxon>
        <taxon>eudicotyledons</taxon>
        <taxon>Gunneridae</taxon>
        <taxon>Pentapetalae</taxon>
        <taxon>asterids</taxon>
        <taxon>lamiids</taxon>
        <taxon>Lamiales</taxon>
        <taxon>Orobanchaceae</taxon>
        <taxon>Orobanchaceae incertae sedis</taxon>
        <taxon>Phtheirospermum</taxon>
    </lineage>
</organism>
<dbReference type="AlphaFoldDB" id="A0A830BYM9"/>
<dbReference type="OrthoDB" id="540503at2759"/>
<evidence type="ECO:0000313" key="2">
    <source>
        <dbReference type="EMBL" id="GFP91022.1"/>
    </source>
</evidence>